<feature type="transmembrane region" description="Helical" evidence="1">
    <location>
        <begin position="12"/>
        <end position="35"/>
    </location>
</feature>
<keyword evidence="3" id="KW-1185">Reference proteome</keyword>
<keyword evidence="1" id="KW-0472">Membrane</keyword>
<dbReference type="STRING" id="500610.SAMN02799615_01207"/>
<protein>
    <recommendedName>
        <fullName evidence="4">Transmembrane protein</fullName>
    </recommendedName>
</protein>
<feature type="transmembrane region" description="Helical" evidence="1">
    <location>
        <begin position="104"/>
        <end position="124"/>
    </location>
</feature>
<evidence type="ECO:0000313" key="3">
    <source>
        <dbReference type="Proteomes" id="UP000199477"/>
    </source>
</evidence>
<proteinExistence type="predicted"/>
<dbReference type="EMBL" id="FONH01000003">
    <property type="protein sequence ID" value="SFE57489.1"/>
    <property type="molecule type" value="Genomic_DNA"/>
</dbReference>
<feature type="transmembrane region" description="Helical" evidence="1">
    <location>
        <begin position="73"/>
        <end position="92"/>
    </location>
</feature>
<name>A0A1I2BN68_9GAMM</name>
<evidence type="ECO:0000256" key="1">
    <source>
        <dbReference type="SAM" id="Phobius"/>
    </source>
</evidence>
<evidence type="ECO:0000313" key="2">
    <source>
        <dbReference type="EMBL" id="SFE57489.1"/>
    </source>
</evidence>
<organism evidence="2 3">
    <name type="scientific">Dyella marensis</name>
    <dbReference type="NCBI Taxonomy" id="500610"/>
    <lineage>
        <taxon>Bacteria</taxon>
        <taxon>Pseudomonadati</taxon>
        <taxon>Pseudomonadota</taxon>
        <taxon>Gammaproteobacteria</taxon>
        <taxon>Lysobacterales</taxon>
        <taxon>Rhodanobacteraceae</taxon>
        <taxon>Dyella</taxon>
    </lineage>
</organism>
<accession>A0A1I2BN68</accession>
<keyword evidence="1" id="KW-1133">Transmembrane helix</keyword>
<evidence type="ECO:0008006" key="4">
    <source>
        <dbReference type="Google" id="ProtNLM"/>
    </source>
</evidence>
<sequence>MKSAPADRLRILRWLLAANVAASILHYVDNVLFFAQYPEPWWIDTHIIDAFWFAMTPLAWLGYRLMRRSRTPIGAGVLYLYAAAGLLVLGHYRYAPWCGIAARIHVFILLEAIAALVLAAWVAWMQFDGRRAGRLAHG</sequence>
<gene>
    <name evidence="2" type="ORF">SAMN02799615_01207</name>
</gene>
<feature type="transmembrane region" description="Helical" evidence="1">
    <location>
        <begin position="41"/>
        <end position="61"/>
    </location>
</feature>
<dbReference type="AlphaFoldDB" id="A0A1I2BN68"/>
<dbReference type="RefSeq" id="WP_051548867.1">
    <property type="nucleotide sequence ID" value="NZ_FONH01000003.1"/>
</dbReference>
<keyword evidence="1" id="KW-0812">Transmembrane</keyword>
<reference evidence="3" key="1">
    <citation type="submission" date="2016-10" db="EMBL/GenBank/DDBJ databases">
        <authorList>
            <person name="Varghese N."/>
            <person name="Submissions S."/>
        </authorList>
    </citation>
    <scope>NUCLEOTIDE SEQUENCE [LARGE SCALE GENOMIC DNA]</scope>
    <source>
        <strain evidence="3">UNC178MFTsu3.1</strain>
    </source>
</reference>
<dbReference type="Proteomes" id="UP000199477">
    <property type="component" value="Unassembled WGS sequence"/>
</dbReference>